<dbReference type="InterPro" id="IPR006190">
    <property type="entry name" value="SAF_AFP_Neu5Ac"/>
</dbReference>
<dbReference type="InterPro" id="IPR036732">
    <property type="entry name" value="AFP_Neu5c_C_sf"/>
</dbReference>
<dbReference type="SUPFAM" id="SSF51269">
    <property type="entry name" value="AFP III-like domain"/>
    <property type="match status" value="1"/>
</dbReference>
<dbReference type="SUPFAM" id="SSF51569">
    <property type="entry name" value="Aldolase"/>
    <property type="match status" value="1"/>
</dbReference>
<dbReference type="Pfam" id="PF03102">
    <property type="entry name" value="NeuB"/>
    <property type="match status" value="1"/>
</dbReference>
<dbReference type="SMART" id="SM00858">
    <property type="entry name" value="SAF"/>
    <property type="match status" value="1"/>
</dbReference>
<dbReference type="Gene3D" id="3.20.20.70">
    <property type="entry name" value="Aldolase class I"/>
    <property type="match status" value="1"/>
</dbReference>
<organism evidence="2">
    <name type="scientific">marine sediment metagenome</name>
    <dbReference type="NCBI Taxonomy" id="412755"/>
    <lineage>
        <taxon>unclassified sequences</taxon>
        <taxon>metagenomes</taxon>
        <taxon>ecological metagenomes</taxon>
    </lineage>
</organism>
<name>X0VK65_9ZZZZ</name>
<evidence type="ECO:0000259" key="1">
    <source>
        <dbReference type="PROSITE" id="PS50844"/>
    </source>
</evidence>
<dbReference type="PROSITE" id="PS50844">
    <property type="entry name" value="AFP_LIKE"/>
    <property type="match status" value="1"/>
</dbReference>
<reference evidence="2" key="1">
    <citation type="journal article" date="2014" name="Front. Microbiol.">
        <title>High frequency of phylogenetically diverse reductive dehalogenase-homologous genes in deep subseafloor sedimentary metagenomes.</title>
        <authorList>
            <person name="Kawai M."/>
            <person name="Futagami T."/>
            <person name="Toyoda A."/>
            <person name="Takaki Y."/>
            <person name="Nishi S."/>
            <person name="Hori S."/>
            <person name="Arai W."/>
            <person name="Tsubouchi T."/>
            <person name="Morono Y."/>
            <person name="Uchiyama I."/>
            <person name="Ito T."/>
            <person name="Fujiyama A."/>
            <person name="Inagaki F."/>
            <person name="Takami H."/>
        </authorList>
    </citation>
    <scope>NUCLEOTIDE SEQUENCE</scope>
    <source>
        <strain evidence="2">Expedition CK06-06</strain>
    </source>
</reference>
<dbReference type="GO" id="GO:0016051">
    <property type="term" value="P:carbohydrate biosynthetic process"/>
    <property type="evidence" value="ECO:0007669"/>
    <property type="project" value="InterPro"/>
</dbReference>
<dbReference type="CDD" id="cd11615">
    <property type="entry name" value="SAF_NeuB_like"/>
    <property type="match status" value="1"/>
</dbReference>
<dbReference type="InterPro" id="IPR057736">
    <property type="entry name" value="SAF_PseI/NeuA/NeuB"/>
</dbReference>
<sequence>IPSPDSAFSLEPQEFKAMVQAIRTVEEALGEVRYEVSEQETKGRVFRRSLYVVEDIKAGEAFTKEHVRSIRPGYGLHPRHLKDILRRQAAQDIRRGTPLSWELVS</sequence>
<dbReference type="InterPro" id="IPR013785">
    <property type="entry name" value="Aldolase_TIM"/>
</dbReference>
<dbReference type="PANTHER" id="PTHR42966:SF2">
    <property type="entry name" value="PSEUDAMINIC ACID SYNTHASE"/>
    <property type="match status" value="1"/>
</dbReference>
<dbReference type="InterPro" id="IPR013132">
    <property type="entry name" value="PseI/NeuA/B-like_N"/>
</dbReference>
<proteinExistence type="predicted"/>
<comment type="caution">
    <text evidence="2">The sequence shown here is derived from an EMBL/GenBank/DDBJ whole genome shotgun (WGS) entry which is preliminary data.</text>
</comment>
<dbReference type="InterPro" id="IPR051690">
    <property type="entry name" value="PseI-like"/>
</dbReference>
<dbReference type="PANTHER" id="PTHR42966">
    <property type="entry name" value="N-ACETYLNEURAMINATE SYNTHASE"/>
    <property type="match status" value="1"/>
</dbReference>
<feature type="non-terminal residue" evidence="2">
    <location>
        <position position="1"/>
    </location>
</feature>
<evidence type="ECO:0000313" key="2">
    <source>
        <dbReference type="EMBL" id="GAG18679.1"/>
    </source>
</evidence>
<dbReference type="Gene3D" id="3.90.1210.10">
    <property type="entry name" value="Antifreeze-like/N-acetylneuraminic acid synthase C-terminal domain"/>
    <property type="match status" value="1"/>
</dbReference>
<dbReference type="GO" id="GO:0047444">
    <property type="term" value="F:N-acylneuraminate-9-phosphate synthase activity"/>
    <property type="evidence" value="ECO:0007669"/>
    <property type="project" value="TreeGrafter"/>
</dbReference>
<feature type="domain" description="AFP-like" evidence="1">
    <location>
        <begin position="49"/>
        <end position="105"/>
    </location>
</feature>
<dbReference type="Pfam" id="PF08666">
    <property type="entry name" value="SAF"/>
    <property type="match status" value="1"/>
</dbReference>
<protein>
    <recommendedName>
        <fullName evidence="1">AFP-like domain-containing protein</fullName>
    </recommendedName>
</protein>
<gene>
    <name evidence="2" type="ORF">S01H1_52765</name>
</gene>
<dbReference type="InterPro" id="IPR013974">
    <property type="entry name" value="SAF"/>
</dbReference>
<dbReference type="AlphaFoldDB" id="X0VK65"/>
<dbReference type="EMBL" id="BARS01034123">
    <property type="protein sequence ID" value="GAG18679.1"/>
    <property type="molecule type" value="Genomic_DNA"/>
</dbReference>
<accession>X0VK65</accession>